<dbReference type="GO" id="GO:0005737">
    <property type="term" value="C:cytoplasm"/>
    <property type="evidence" value="ECO:0007669"/>
    <property type="project" value="UniProtKB-SubCell"/>
</dbReference>
<evidence type="ECO:0000313" key="12">
    <source>
        <dbReference type="EMBL" id="ARX60700.1"/>
    </source>
</evidence>
<evidence type="ECO:0000256" key="7">
    <source>
        <dbReference type="ARBA" id="ARBA00052766"/>
    </source>
</evidence>
<proteinExistence type="inferred from homology"/>
<keyword evidence="3 10" id="KW-0560">Oxidoreductase</keyword>
<feature type="disulfide bond" description="Redox-active; alternate" evidence="10">
    <location>
        <begin position="98"/>
        <end position="105"/>
    </location>
</feature>
<evidence type="ECO:0000256" key="6">
    <source>
        <dbReference type="ARBA" id="ARBA00039879"/>
    </source>
</evidence>
<evidence type="ECO:0000256" key="9">
    <source>
        <dbReference type="ARBA" id="ARBA00066655"/>
    </source>
</evidence>
<keyword evidence="2 10" id="KW-0059">Arsenical resistance</keyword>
<accession>A0A1Z1UYY6</accession>
<dbReference type="GO" id="GO:0046685">
    <property type="term" value="P:response to arsenic-containing substance"/>
    <property type="evidence" value="ECO:0007669"/>
    <property type="project" value="UniProtKB-UniRule"/>
</dbReference>
<comment type="similarity">
    <text evidence="8 10">Belongs to the low molecular weight phosphotyrosine protein phosphatase family. Thioredoxin-coupled ArsC subfamily.</text>
</comment>
<dbReference type="Gene3D" id="3.40.50.2300">
    <property type="match status" value="1"/>
</dbReference>
<feature type="active site" description="Nucleophile" evidence="10">
    <location>
        <position position="105"/>
    </location>
</feature>
<dbReference type="InterPro" id="IPR023485">
    <property type="entry name" value="Ptyr_pPase"/>
</dbReference>
<sequence>MVYTLHLLYFKKEVSMMTKKIIYFICTGNSCRSQMAEGWGKKILGDEWQVYSGGIEAHGVNPKAIEAMKEVGIDISNHTSNLIDKNILNQSDLVVTLCSDADNNCPILPPNVKKEHWGFDDPAGKPWSEFQRVRDEIKTAIESFKTR</sequence>
<dbReference type="SMART" id="SM00226">
    <property type="entry name" value="LMWPc"/>
    <property type="match status" value="1"/>
</dbReference>
<organism evidence="12">
    <name type="scientific">Staphylococcus epidermidis</name>
    <dbReference type="NCBI Taxonomy" id="1282"/>
    <lineage>
        <taxon>Bacteria</taxon>
        <taxon>Bacillati</taxon>
        <taxon>Bacillota</taxon>
        <taxon>Bacilli</taxon>
        <taxon>Bacillales</taxon>
        <taxon>Staphylococcaceae</taxon>
        <taxon>Staphylococcus</taxon>
    </lineage>
</organism>
<comment type="catalytic activity">
    <reaction evidence="7 10">
        <text>arsenate + [thioredoxin]-dithiol + H(+) = arsenite + [thioredoxin]-disulfide + H2O</text>
        <dbReference type="Rhea" id="RHEA:43848"/>
        <dbReference type="Rhea" id="RHEA-COMP:10698"/>
        <dbReference type="Rhea" id="RHEA-COMP:10700"/>
        <dbReference type="ChEBI" id="CHEBI:15377"/>
        <dbReference type="ChEBI" id="CHEBI:15378"/>
        <dbReference type="ChEBI" id="CHEBI:29242"/>
        <dbReference type="ChEBI" id="CHEBI:29950"/>
        <dbReference type="ChEBI" id="CHEBI:48597"/>
        <dbReference type="ChEBI" id="CHEBI:50058"/>
        <dbReference type="EC" id="1.20.4.4"/>
    </reaction>
</comment>
<dbReference type="PANTHER" id="PTHR43428">
    <property type="entry name" value="ARSENATE REDUCTASE"/>
    <property type="match status" value="1"/>
</dbReference>
<evidence type="ECO:0000256" key="5">
    <source>
        <dbReference type="ARBA" id="ARBA00023284"/>
    </source>
</evidence>
<evidence type="ECO:0000256" key="4">
    <source>
        <dbReference type="ARBA" id="ARBA00023157"/>
    </source>
</evidence>
<keyword evidence="5 10" id="KW-0676">Redox-active center</keyword>
<dbReference type="InterPro" id="IPR014064">
    <property type="entry name" value="Arsenate_reductase_ArsC"/>
</dbReference>
<dbReference type="EMBL" id="MF062491">
    <property type="protein sequence ID" value="ARX60700.1"/>
    <property type="molecule type" value="Genomic_DNA"/>
</dbReference>
<dbReference type="InterPro" id="IPR036196">
    <property type="entry name" value="Ptyr_pPase_sf"/>
</dbReference>
<feature type="domain" description="Phosphotyrosine protein phosphatase I" evidence="11">
    <location>
        <begin position="20"/>
        <end position="147"/>
    </location>
</feature>
<dbReference type="Pfam" id="PF01451">
    <property type="entry name" value="LMWPc"/>
    <property type="match status" value="1"/>
</dbReference>
<feature type="active site" description="Nucleophile" evidence="10">
    <location>
        <position position="26"/>
    </location>
</feature>
<evidence type="ECO:0000256" key="3">
    <source>
        <dbReference type="ARBA" id="ARBA00023002"/>
    </source>
</evidence>
<evidence type="ECO:0000256" key="10">
    <source>
        <dbReference type="HAMAP-Rule" id="MF_01624"/>
    </source>
</evidence>
<keyword evidence="1 10" id="KW-0963">Cytoplasm</keyword>
<dbReference type="FunFam" id="3.40.50.2300:FF:000237">
    <property type="entry name" value="Arsenate reductase"/>
    <property type="match status" value="1"/>
</dbReference>
<dbReference type="SUPFAM" id="SSF52788">
    <property type="entry name" value="Phosphotyrosine protein phosphatases I"/>
    <property type="match status" value="1"/>
</dbReference>
<evidence type="ECO:0000256" key="8">
    <source>
        <dbReference type="ARBA" id="ARBA00061528"/>
    </source>
</evidence>
<comment type="subcellular location">
    <subcellularLocation>
        <location evidence="10">Cytoplasm</location>
    </subcellularLocation>
</comment>
<feature type="active site" description="Nucleophile" evidence="10">
    <location>
        <position position="98"/>
    </location>
</feature>
<dbReference type="GO" id="GO:0004725">
    <property type="term" value="F:protein tyrosine phosphatase activity"/>
    <property type="evidence" value="ECO:0007669"/>
    <property type="project" value="UniProtKB-UniRule"/>
</dbReference>
<dbReference type="NCBIfam" id="NF010053">
    <property type="entry name" value="PRK13530.1"/>
    <property type="match status" value="1"/>
</dbReference>
<dbReference type="CDD" id="cd16345">
    <property type="entry name" value="LMWP_ArsC"/>
    <property type="match status" value="1"/>
</dbReference>
<keyword evidence="4 10" id="KW-1015">Disulfide bond</keyword>
<evidence type="ECO:0000259" key="11">
    <source>
        <dbReference type="SMART" id="SM00226"/>
    </source>
</evidence>
<name>A0A1Z1UYY6_STAEP</name>
<evidence type="ECO:0000256" key="1">
    <source>
        <dbReference type="ARBA" id="ARBA00022490"/>
    </source>
</evidence>
<protein>
    <recommendedName>
        <fullName evidence="6 10">Arsenate reductase</fullName>
        <ecNumber evidence="9 10">1.20.4.4</ecNumber>
    </recommendedName>
</protein>
<gene>
    <name evidence="10" type="primary">arsC</name>
</gene>
<dbReference type="HAMAP" id="MF_01624">
    <property type="entry name" value="Arsenate_reduct"/>
    <property type="match status" value="1"/>
</dbReference>
<dbReference type="PANTHER" id="PTHR43428:SF1">
    <property type="entry name" value="ARSENATE REDUCTASE"/>
    <property type="match status" value="1"/>
</dbReference>
<reference evidence="12" key="1">
    <citation type="submission" date="2017-05" db="EMBL/GenBank/DDBJ databases">
        <title>Novel Multiresistance cfr-Encoding Plasmids in Linezolid-Resistant Methicillin-Resistant Staphylococcus epidermidis and Vancomycin-Resistant Enterococcus faecium (VRE): First Report of the Co-location of cfr and optrA in VRE.</title>
        <authorList>
            <person name="Lazaris A."/>
            <person name="Coleman D.C."/>
            <person name="Kearns A.M."/>
            <person name="Pichon B."/>
            <person name="Kinnevey P.M."/>
            <person name="Boyle B."/>
            <person name="Earls M.R."/>
            <person name="Connell B.O."/>
            <person name="Brennan G.I."/>
            <person name="Shore A.C."/>
        </authorList>
    </citation>
    <scope>NUCLEOTIDE SEQUENCE</scope>
    <source>
        <strain evidence="12">M13/0453</strain>
    </source>
</reference>
<evidence type="ECO:0000256" key="2">
    <source>
        <dbReference type="ARBA" id="ARBA00022849"/>
    </source>
</evidence>
<feature type="disulfide bond" description="Redox-active; alternate" evidence="10">
    <location>
        <begin position="26"/>
        <end position="98"/>
    </location>
</feature>
<dbReference type="AlphaFoldDB" id="A0A1Z1UYY6"/>
<dbReference type="NCBIfam" id="TIGR02691">
    <property type="entry name" value="arsC_pI258_fam"/>
    <property type="match status" value="1"/>
</dbReference>
<dbReference type="GO" id="GO:0030612">
    <property type="term" value="F:arsenate reductase (thioredoxin) activity"/>
    <property type="evidence" value="ECO:0007669"/>
    <property type="project" value="UniProtKB-UniRule"/>
</dbReference>
<dbReference type="EC" id="1.20.4.4" evidence="9 10"/>
<comment type="function">
    <text evidence="10">Catalyzes the reduction of arsenate [As(V)] to arsenite [As(III)].</text>
</comment>